<dbReference type="VEuPathDB" id="PlasmoDB:PVPAM_130011700"/>
<proteinExistence type="predicted"/>
<dbReference type="Proteomes" id="UP000305196">
    <property type="component" value="Unassembled WGS sequence"/>
</dbReference>
<gene>
    <name evidence="1" type="ORF">PVC01_000059100</name>
</gene>
<name>A0A1G4E9Z9_PLAVI</name>
<evidence type="ECO:0000313" key="2">
    <source>
        <dbReference type="Proteomes" id="UP000305196"/>
    </source>
</evidence>
<dbReference type="AlphaFoldDB" id="A0A1G4E9Z9"/>
<protein>
    <recommendedName>
        <fullName evidence="3">VIR protein</fullName>
    </recommendedName>
</protein>
<dbReference type="VEuPathDB" id="PlasmoDB:PVP01_0000280"/>
<reference evidence="1 2" key="1">
    <citation type="submission" date="2016-07" db="EMBL/GenBank/DDBJ databases">
        <authorList>
            <consortium name="Pathogen Informatics"/>
        </authorList>
    </citation>
    <scope>NUCLEOTIDE SEQUENCE [LARGE SCALE GENOMIC DNA]</scope>
</reference>
<evidence type="ECO:0000313" key="1">
    <source>
        <dbReference type="EMBL" id="SCA60272.1"/>
    </source>
</evidence>
<accession>A0A1G4E9Z9</accession>
<organism evidence="1 2">
    <name type="scientific">Plasmodium vivax</name>
    <name type="common">malaria parasite P. vivax</name>
    <dbReference type="NCBI Taxonomy" id="5855"/>
    <lineage>
        <taxon>Eukaryota</taxon>
        <taxon>Sar</taxon>
        <taxon>Alveolata</taxon>
        <taxon>Apicomplexa</taxon>
        <taxon>Aconoidasida</taxon>
        <taxon>Haemosporida</taxon>
        <taxon>Plasmodiidae</taxon>
        <taxon>Plasmodium</taxon>
        <taxon>Plasmodium (Plasmodium)</taxon>
    </lineage>
</organism>
<dbReference type="EMBL" id="FLYI01000135">
    <property type="protein sequence ID" value="SCA60272.1"/>
    <property type="molecule type" value="Genomic_DNA"/>
</dbReference>
<evidence type="ECO:0008006" key="3">
    <source>
        <dbReference type="Google" id="ProtNLM"/>
    </source>
</evidence>
<dbReference type="VEuPathDB" id="PlasmoDB:PVW1_130007000"/>
<sequence length="251" mass="29472">MMPIGLTDYDFFKRIEEYIENEQAAETLYVPVNTSEACNSFKRDSNFHMITNPEIICKKFKNLFNTLSSFKSNLQNNHYNSDCRFINYWLNNKLRNDGTNDSNYVKKFYEKLQEDNDFDKDKLLKNNIYDINYVDLKNLRVLYNLYDNLYKITAIIGNKPVSKSYTCAYYTSTCVEEYKEAKILCNDEDSIFCKALDEFRASYISVQNDPNDEKGCHLNTLGKLPTNEEILLHRSTVLGGKIYPFRTMDES</sequence>